<comment type="caution">
    <text evidence="1">The sequence shown here is derived from an EMBL/GenBank/DDBJ whole genome shotgun (WGS) entry which is preliminary data.</text>
</comment>
<dbReference type="OrthoDB" id="5229512at2759"/>
<keyword evidence="2" id="KW-1185">Reference proteome</keyword>
<reference evidence="2" key="1">
    <citation type="journal article" date="2020" name="Stud. Mycol.">
        <title>101 Dothideomycetes genomes: A test case for predicting lifestyles and emergence of pathogens.</title>
        <authorList>
            <person name="Haridas S."/>
            <person name="Albert R."/>
            <person name="Binder M."/>
            <person name="Bloem J."/>
            <person name="LaButti K."/>
            <person name="Salamov A."/>
            <person name="Andreopoulos B."/>
            <person name="Baker S."/>
            <person name="Barry K."/>
            <person name="Bills G."/>
            <person name="Bluhm B."/>
            <person name="Cannon C."/>
            <person name="Castanera R."/>
            <person name="Culley D."/>
            <person name="Daum C."/>
            <person name="Ezra D."/>
            <person name="Gonzalez J."/>
            <person name="Henrissat B."/>
            <person name="Kuo A."/>
            <person name="Liang C."/>
            <person name="Lipzen A."/>
            <person name="Lutzoni F."/>
            <person name="Magnuson J."/>
            <person name="Mondo S."/>
            <person name="Nolan M."/>
            <person name="Ohm R."/>
            <person name="Pangilinan J."/>
            <person name="Park H.-J."/>
            <person name="Ramirez L."/>
            <person name="Alfaro M."/>
            <person name="Sun H."/>
            <person name="Tritt A."/>
            <person name="Yoshinaga Y."/>
            <person name="Zwiers L.-H."/>
            <person name="Turgeon B."/>
            <person name="Goodwin S."/>
            <person name="Spatafora J."/>
            <person name="Crous P."/>
            <person name="Grigoriev I."/>
        </authorList>
    </citation>
    <scope>NUCLEOTIDE SEQUENCE [LARGE SCALE GENOMIC DNA]</scope>
    <source>
        <strain evidence="2">CBS 304.66</strain>
    </source>
</reference>
<sequence>MDAALERDRVCQSTSWLSLVSRADEKFLNSIVDPCFLTQLNIAHIHLLGMEGESSIPSVLAKNALNYARYSINL</sequence>
<accession>A0A9P4KD40</accession>
<organism evidence="1 2">
    <name type="scientific">Lojkania enalia</name>
    <dbReference type="NCBI Taxonomy" id="147567"/>
    <lineage>
        <taxon>Eukaryota</taxon>
        <taxon>Fungi</taxon>
        <taxon>Dikarya</taxon>
        <taxon>Ascomycota</taxon>
        <taxon>Pezizomycotina</taxon>
        <taxon>Dothideomycetes</taxon>
        <taxon>Pleosporomycetidae</taxon>
        <taxon>Pleosporales</taxon>
        <taxon>Pleosporales incertae sedis</taxon>
        <taxon>Lojkania</taxon>
    </lineage>
</organism>
<proteinExistence type="predicted"/>
<gene>
    <name evidence="1" type="ORF">CC78DRAFT_532378</name>
</gene>
<name>A0A9P4KD40_9PLEO</name>
<dbReference type="Proteomes" id="UP000800093">
    <property type="component" value="Unassembled WGS sequence"/>
</dbReference>
<dbReference type="AlphaFoldDB" id="A0A9P4KD40"/>
<evidence type="ECO:0000313" key="1">
    <source>
        <dbReference type="EMBL" id="KAF2265473.1"/>
    </source>
</evidence>
<dbReference type="EMBL" id="ML986605">
    <property type="protein sequence ID" value="KAF2265473.1"/>
    <property type="molecule type" value="Genomic_DNA"/>
</dbReference>
<evidence type="ECO:0000313" key="2">
    <source>
        <dbReference type="Proteomes" id="UP000800093"/>
    </source>
</evidence>
<protein>
    <submittedName>
        <fullName evidence="1">Uncharacterized protein</fullName>
    </submittedName>
</protein>